<dbReference type="RefSeq" id="WP_090185617.1">
    <property type="nucleotide sequence ID" value="NZ_CAXIDI010000001.1"/>
</dbReference>
<dbReference type="Gene3D" id="3.10.129.10">
    <property type="entry name" value="Hotdog Thioesterase"/>
    <property type="match status" value="1"/>
</dbReference>
<evidence type="ECO:0000256" key="6">
    <source>
        <dbReference type="ARBA" id="ARBA00040062"/>
    </source>
</evidence>
<dbReference type="SUPFAM" id="SSF54637">
    <property type="entry name" value="Thioesterase/thiol ester dehydrase-isomerase"/>
    <property type="match status" value="1"/>
</dbReference>
<evidence type="ECO:0000256" key="5">
    <source>
        <dbReference type="ARBA" id="ARBA00038894"/>
    </source>
</evidence>
<evidence type="ECO:0000313" key="10">
    <source>
        <dbReference type="Proteomes" id="UP000199550"/>
    </source>
</evidence>
<evidence type="ECO:0000256" key="1">
    <source>
        <dbReference type="ARBA" id="ARBA00022801"/>
    </source>
</evidence>
<dbReference type="EMBL" id="FOTF01000003">
    <property type="protein sequence ID" value="SFK86126.1"/>
    <property type="molecule type" value="Genomic_DNA"/>
</dbReference>
<dbReference type="STRING" id="195913.SAMN04488004_10393"/>
<dbReference type="PANTHER" id="PTHR43240">
    <property type="entry name" value="1,4-DIHYDROXY-2-NAPHTHOYL-COA THIOESTERASE 1"/>
    <property type="match status" value="1"/>
</dbReference>
<feature type="domain" description="Thioesterase" evidence="8">
    <location>
        <begin position="52"/>
        <end position="127"/>
    </location>
</feature>
<dbReference type="GO" id="GO:0047617">
    <property type="term" value="F:fatty acyl-CoA hydrolase activity"/>
    <property type="evidence" value="ECO:0007669"/>
    <property type="project" value="UniProtKB-EC"/>
</dbReference>
<keyword evidence="1" id="KW-0378">Hydrolase</keyword>
<comment type="similarity">
    <text evidence="4">Belongs to the YigI thioesterase family.</text>
</comment>
<keyword evidence="10" id="KW-1185">Reference proteome</keyword>
<name>A0A1I4D1T0_9RHOB</name>
<evidence type="ECO:0000259" key="8">
    <source>
        <dbReference type="Pfam" id="PF03061"/>
    </source>
</evidence>
<organism evidence="9 10">
    <name type="scientific">Loktanella salsilacus</name>
    <dbReference type="NCBI Taxonomy" id="195913"/>
    <lineage>
        <taxon>Bacteria</taxon>
        <taxon>Pseudomonadati</taxon>
        <taxon>Pseudomonadota</taxon>
        <taxon>Alphaproteobacteria</taxon>
        <taxon>Rhodobacterales</taxon>
        <taxon>Roseobacteraceae</taxon>
        <taxon>Loktanella</taxon>
    </lineage>
</organism>
<proteinExistence type="inferred from homology"/>
<dbReference type="InterPro" id="IPR003736">
    <property type="entry name" value="PAAI_dom"/>
</dbReference>
<comment type="catalytic activity">
    <reaction evidence="2">
        <text>a fatty acyl-CoA + H2O = a fatty acid + CoA + H(+)</text>
        <dbReference type="Rhea" id="RHEA:16781"/>
        <dbReference type="ChEBI" id="CHEBI:15377"/>
        <dbReference type="ChEBI" id="CHEBI:15378"/>
        <dbReference type="ChEBI" id="CHEBI:28868"/>
        <dbReference type="ChEBI" id="CHEBI:57287"/>
        <dbReference type="ChEBI" id="CHEBI:77636"/>
        <dbReference type="EC" id="3.1.2.20"/>
    </reaction>
</comment>
<dbReference type="InterPro" id="IPR006683">
    <property type="entry name" value="Thioestr_dom"/>
</dbReference>
<dbReference type="NCBIfam" id="TIGR00369">
    <property type="entry name" value="unchar_dom_1"/>
    <property type="match status" value="1"/>
</dbReference>
<evidence type="ECO:0000256" key="2">
    <source>
        <dbReference type="ARBA" id="ARBA00035880"/>
    </source>
</evidence>
<dbReference type="InterPro" id="IPR029069">
    <property type="entry name" value="HotDog_dom_sf"/>
</dbReference>
<dbReference type="EC" id="3.1.2.20" evidence="5"/>
<dbReference type="Pfam" id="PF03061">
    <property type="entry name" value="4HBT"/>
    <property type="match status" value="1"/>
</dbReference>
<dbReference type="AlphaFoldDB" id="A0A1I4D1T0"/>
<protein>
    <recommendedName>
        <fullName evidence="6">Medium/long-chain acyl-CoA thioesterase YigI</fullName>
        <ecNumber evidence="5">3.1.2.20</ecNumber>
    </recommendedName>
</protein>
<sequence length="152" mass="16157">MPDLRDPNALPRMQAAFDRQGIMQTLGVTVDDVAPGRVTLCLPFAPHLTQHHGFLHAGVITTVMDSAAGFAAFTLMDAESEVLTAEFKSSFIAPARGQSFRVVGDVIRSGRTLTFAQAQAFANDNGVETLIATLSATMMAVRNPALRQPGSA</sequence>
<dbReference type="Proteomes" id="UP000199550">
    <property type="component" value="Unassembled WGS sequence"/>
</dbReference>
<evidence type="ECO:0000256" key="7">
    <source>
        <dbReference type="ARBA" id="ARBA00048062"/>
    </source>
</evidence>
<gene>
    <name evidence="9" type="ORF">SAMN04488004_10393</name>
</gene>
<accession>A0A1I4D1T0</accession>
<evidence type="ECO:0000256" key="3">
    <source>
        <dbReference type="ARBA" id="ARBA00036002"/>
    </source>
</evidence>
<reference evidence="9 10" key="1">
    <citation type="submission" date="2016-10" db="EMBL/GenBank/DDBJ databases">
        <authorList>
            <person name="de Groot N.N."/>
        </authorList>
    </citation>
    <scope>NUCLEOTIDE SEQUENCE [LARGE SCALE GENOMIC DNA]</scope>
    <source>
        <strain evidence="9 10">DSM 16199</strain>
    </source>
</reference>
<comment type="catalytic activity">
    <reaction evidence="7">
        <text>a medium-chain fatty acyl-CoA + H2O = a medium-chain fatty acid + CoA + H(+)</text>
        <dbReference type="Rhea" id="RHEA:68184"/>
        <dbReference type="ChEBI" id="CHEBI:15377"/>
        <dbReference type="ChEBI" id="CHEBI:15378"/>
        <dbReference type="ChEBI" id="CHEBI:57287"/>
        <dbReference type="ChEBI" id="CHEBI:59558"/>
        <dbReference type="ChEBI" id="CHEBI:90546"/>
    </reaction>
</comment>
<evidence type="ECO:0000256" key="4">
    <source>
        <dbReference type="ARBA" id="ARBA00038381"/>
    </source>
</evidence>
<dbReference type="CDD" id="cd03443">
    <property type="entry name" value="PaaI_thioesterase"/>
    <property type="match status" value="1"/>
</dbReference>
<comment type="catalytic activity">
    <reaction evidence="3">
        <text>a long-chain fatty acyl-CoA + H2O = a long-chain fatty acid + CoA + H(+)</text>
        <dbReference type="Rhea" id="RHEA:67680"/>
        <dbReference type="ChEBI" id="CHEBI:15377"/>
        <dbReference type="ChEBI" id="CHEBI:15378"/>
        <dbReference type="ChEBI" id="CHEBI:57287"/>
        <dbReference type="ChEBI" id="CHEBI:57560"/>
        <dbReference type="ChEBI" id="CHEBI:83139"/>
    </reaction>
</comment>
<evidence type="ECO:0000313" key="9">
    <source>
        <dbReference type="EMBL" id="SFK86126.1"/>
    </source>
</evidence>
<dbReference type="PANTHER" id="PTHR43240:SF20">
    <property type="entry name" value="MEDIUM_LONG-CHAIN ACYL-COA THIOESTERASE YIGI"/>
    <property type="match status" value="1"/>
</dbReference>
<dbReference type="OrthoDB" id="9806185at2"/>